<dbReference type="Proteomes" id="UP000235371">
    <property type="component" value="Unassembled WGS sequence"/>
</dbReference>
<dbReference type="PANTHER" id="PTHR37540:SF5">
    <property type="entry name" value="TRANSCRIPTION FACTOR DOMAIN-CONTAINING PROTEIN"/>
    <property type="match status" value="1"/>
</dbReference>
<evidence type="ECO:0000256" key="1">
    <source>
        <dbReference type="SAM" id="MobiDB-lite"/>
    </source>
</evidence>
<reference evidence="2 3" key="1">
    <citation type="submission" date="2016-04" db="EMBL/GenBank/DDBJ databases">
        <title>A degradative enzymes factory behind the ericoid mycorrhizal symbiosis.</title>
        <authorList>
            <consortium name="DOE Joint Genome Institute"/>
            <person name="Martino E."/>
            <person name="Morin E."/>
            <person name="Grelet G."/>
            <person name="Kuo A."/>
            <person name="Kohler A."/>
            <person name="Daghino S."/>
            <person name="Barry K."/>
            <person name="Choi C."/>
            <person name="Cichocki N."/>
            <person name="Clum A."/>
            <person name="Copeland A."/>
            <person name="Hainaut M."/>
            <person name="Haridas S."/>
            <person name="Labutti K."/>
            <person name="Lindquist E."/>
            <person name="Lipzen A."/>
            <person name="Khouja H.-R."/>
            <person name="Murat C."/>
            <person name="Ohm R."/>
            <person name="Olson A."/>
            <person name="Spatafora J."/>
            <person name="Veneault-Fourrey C."/>
            <person name="Henrissat B."/>
            <person name="Grigoriev I."/>
            <person name="Martin F."/>
            <person name="Perotto S."/>
        </authorList>
    </citation>
    <scope>NUCLEOTIDE SEQUENCE [LARGE SCALE GENOMIC DNA]</scope>
    <source>
        <strain evidence="2 3">E</strain>
    </source>
</reference>
<dbReference type="InterPro" id="IPR021858">
    <property type="entry name" value="Fun_TF"/>
</dbReference>
<dbReference type="InParanoid" id="A0A2J6T4J9"/>
<dbReference type="Pfam" id="PF11951">
    <property type="entry name" value="Fungal_trans_2"/>
    <property type="match status" value="1"/>
</dbReference>
<dbReference type="PANTHER" id="PTHR37540">
    <property type="entry name" value="TRANSCRIPTION FACTOR (ACR-2), PUTATIVE-RELATED-RELATED"/>
    <property type="match status" value="1"/>
</dbReference>
<name>A0A2J6T4J9_9HELO</name>
<dbReference type="OrthoDB" id="3469466at2759"/>
<evidence type="ECO:0008006" key="4">
    <source>
        <dbReference type="Google" id="ProtNLM"/>
    </source>
</evidence>
<feature type="region of interest" description="Disordered" evidence="1">
    <location>
        <begin position="1"/>
        <end position="47"/>
    </location>
</feature>
<dbReference type="AlphaFoldDB" id="A0A2J6T4J9"/>
<evidence type="ECO:0000313" key="3">
    <source>
        <dbReference type="Proteomes" id="UP000235371"/>
    </source>
</evidence>
<dbReference type="GeneID" id="36591435"/>
<dbReference type="EMBL" id="KZ613838">
    <property type="protein sequence ID" value="PMD57948.1"/>
    <property type="molecule type" value="Genomic_DNA"/>
</dbReference>
<gene>
    <name evidence="2" type="ORF">K444DRAFT_631429</name>
</gene>
<sequence>MSNAVAPATSARSKAGESSNTSEQSTFLFVNESSGAPRYKSGNRSDVRAHVRKVSAKQFGLTHKVPRKRAERLPRYAPLMTQGLDSVTIKGSEHHRNCPTSVPKILQASPSSSSSLPAARTLIEFTESPSKTIQSREFIKSSESVEPQGLGTAHCHACGLPLDKPGHKPINQKEQSSLIPTKRIPAKSNPVGIFGAGRIDPFSSLPMDETSNYAQELLDHAVTYTLPGLWPDDAPPGEVNPLSKAWFTSSLRMPLLFHALIYSGSNHLDYMRHSAIYPNAPKPLSHKLIVIQKLNAALSDPNLALRDEVILAILILASQEVFIGKKGKRNPFNSPLQSLGWLNVYGNFKFVPQHTKAVADIIIMRGGLETLELHGLAEIIVSGDVISATNALTKPGWPQLRRLVNLITSIRVWAISPPWPLIQTQASAFWSLRSYGITDSMLEVFDSIGALTHAIGVHLQGKPFGRYLGTVHRTRTAIQHSLLLLPTFDELNLRPKEEGVEKKNVYECCRLTALIYGVAVVYPVPNSHGVLQKLVTLLQVALVVLNIESCGSDLDGVLLWMVALGGIAALDKPERVWFASQLGGLMRKQGIGDWGDAEDILESFLWLESACGQGGHMLWDEAMGRFLW</sequence>
<dbReference type="STRING" id="1095630.A0A2J6T4J9"/>
<protein>
    <recommendedName>
        <fullName evidence="4">Transcription factor domain-containing protein</fullName>
    </recommendedName>
</protein>
<dbReference type="RefSeq" id="XP_024734852.1">
    <property type="nucleotide sequence ID" value="XM_024883358.1"/>
</dbReference>
<proteinExistence type="predicted"/>
<accession>A0A2J6T4J9</accession>
<keyword evidence="3" id="KW-1185">Reference proteome</keyword>
<evidence type="ECO:0000313" key="2">
    <source>
        <dbReference type="EMBL" id="PMD57948.1"/>
    </source>
</evidence>
<organism evidence="2 3">
    <name type="scientific">Hyaloscypha bicolor E</name>
    <dbReference type="NCBI Taxonomy" id="1095630"/>
    <lineage>
        <taxon>Eukaryota</taxon>
        <taxon>Fungi</taxon>
        <taxon>Dikarya</taxon>
        <taxon>Ascomycota</taxon>
        <taxon>Pezizomycotina</taxon>
        <taxon>Leotiomycetes</taxon>
        <taxon>Helotiales</taxon>
        <taxon>Hyaloscyphaceae</taxon>
        <taxon>Hyaloscypha</taxon>
        <taxon>Hyaloscypha bicolor</taxon>
    </lineage>
</organism>
<feature type="compositionally biased region" description="Polar residues" evidence="1">
    <location>
        <begin position="10"/>
        <end position="34"/>
    </location>
</feature>